<dbReference type="EMBL" id="JBEDUW010000003">
    <property type="protein sequence ID" value="KAK9940258.1"/>
    <property type="molecule type" value="Genomic_DNA"/>
</dbReference>
<dbReference type="AlphaFoldDB" id="A0AAW1XWS3"/>
<sequence length="134" mass="13961">MNTAWQVQVAGSTVSVNLDVAGAANRIGLWAIHLGLGGVEMGKRRHRLGLVVVTGQGAAIEESNGVVRCLIRPEHGGKGSRHGGCVWADFVLAAATASSNWVRRGLGSSMPAVVWLNGWFSGINGEGRRCGLCG</sequence>
<reference evidence="1 2" key="1">
    <citation type="journal article" date="2023" name="G3 (Bethesda)">
        <title>A chromosome-length genome assembly and annotation of blackberry (Rubus argutus, cv. 'Hillquist').</title>
        <authorList>
            <person name="Bruna T."/>
            <person name="Aryal R."/>
            <person name="Dudchenko O."/>
            <person name="Sargent D.J."/>
            <person name="Mead D."/>
            <person name="Buti M."/>
            <person name="Cavallini A."/>
            <person name="Hytonen T."/>
            <person name="Andres J."/>
            <person name="Pham M."/>
            <person name="Weisz D."/>
            <person name="Mascagni F."/>
            <person name="Usai G."/>
            <person name="Natali L."/>
            <person name="Bassil N."/>
            <person name="Fernandez G.E."/>
            <person name="Lomsadze A."/>
            <person name="Armour M."/>
            <person name="Olukolu B."/>
            <person name="Poorten T."/>
            <person name="Britton C."/>
            <person name="Davik J."/>
            <person name="Ashrafi H."/>
            <person name="Aiden E.L."/>
            <person name="Borodovsky M."/>
            <person name="Worthington M."/>
        </authorList>
    </citation>
    <scope>NUCLEOTIDE SEQUENCE [LARGE SCALE GENOMIC DNA]</scope>
    <source>
        <strain evidence="1">PI 553951</strain>
    </source>
</reference>
<name>A0AAW1XWS3_RUBAR</name>
<evidence type="ECO:0000313" key="2">
    <source>
        <dbReference type="Proteomes" id="UP001457282"/>
    </source>
</evidence>
<organism evidence="1 2">
    <name type="scientific">Rubus argutus</name>
    <name type="common">Southern blackberry</name>
    <dbReference type="NCBI Taxonomy" id="59490"/>
    <lineage>
        <taxon>Eukaryota</taxon>
        <taxon>Viridiplantae</taxon>
        <taxon>Streptophyta</taxon>
        <taxon>Embryophyta</taxon>
        <taxon>Tracheophyta</taxon>
        <taxon>Spermatophyta</taxon>
        <taxon>Magnoliopsida</taxon>
        <taxon>eudicotyledons</taxon>
        <taxon>Gunneridae</taxon>
        <taxon>Pentapetalae</taxon>
        <taxon>rosids</taxon>
        <taxon>fabids</taxon>
        <taxon>Rosales</taxon>
        <taxon>Rosaceae</taxon>
        <taxon>Rosoideae</taxon>
        <taxon>Rosoideae incertae sedis</taxon>
        <taxon>Rubus</taxon>
    </lineage>
</organism>
<protein>
    <submittedName>
        <fullName evidence="1">Uncharacterized protein</fullName>
    </submittedName>
</protein>
<accession>A0AAW1XWS3</accession>
<evidence type="ECO:0000313" key="1">
    <source>
        <dbReference type="EMBL" id="KAK9940258.1"/>
    </source>
</evidence>
<gene>
    <name evidence="1" type="ORF">M0R45_016926</name>
</gene>
<dbReference type="Proteomes" id="UP001457282">
    <property type="component" value="Unassembled WGS sequence"/>
</dbReference>
<keyword evidence="2" id="KW-1185">Reference proteome</keyword>
<proteinExistence type="predicted"/>
<comment type="caution">
    <text evidence="1">The sequence shown here is derived from an EMBL/GenBank/DDBJ whole genome shotgun (WGS) entry which is preliminary data.</text>
</comment>